<protein>
    <recommendedName>
        <fullName evidence="1">Aminotransferase-like plant mobile domain-containing protein</fullName>
    </recommendedName>
</protein>
<dbReference type="AlphaFoldDB" id="A0A9D4ABK3"/>
<dbReference type="InterPro" id="IPR019557">
    <property type="entry name" value="AminoTfrase-like_pln_mobile"/>
</dbReference>
<comment type="caution">
    <text evidence="2">The sequence shown here is derived from an EMBL/GenBank/DDBJ whole genome shotgun (WGS) entry which is preliminary data.</text>
</comment>
<dbReference type="EMBL" id="JAIQCV010000004">
    <property type="protein sequence ID" value="KAH1107772.1"/>
    <property type="molecule type" value="Genomic_DNA"/>
</dbReference>
<dbReference type="OrthoDB" id="970874at2759"/>
<evidence type="ECO:0000259" key="1">
    <source>
        <dbReference type="Pfam" id="PF10536"/>
    </source>
</evidence>
<gene>
    <name evidence="2" type="ORF">J1N35_011540</name>
</gene>
<evidence type="ECO:0000313" key="3">
    <source>
        <dbReference type="Proteomes" id="UP000828251"/>
    </source>
</evidence>
<name>A0A9D4ABK3_9ROSI</name>
<proteinExistence type="predicted"/>
<feature type="non-terminal residue" evidence="2">
    <location>
        <position position="1"/>
    </location>
</feature>
<evidence type="ECO:0000313" key="2">
    <source>
        <dbReference type="EMBL" id="KAH1107772.1"/>
    </source>
</evidence>
<reference evidence="2 3" key="1">
    <citation type="journal article" date="2021" name="Plant Biotechnol. J.">
        <title>Multi-omics assisted identification of the key and species-specific regulatory components of drought-tolerant mechanisms in Gossypium stocksii.</title>
        <authorList>
            <person name="Yu D."/>
            <person name="Ke L."/>
            <person name="Zhang D."/>
            <person name="Wu Y."/>
            <person name="Sun Y."/>
            <person name="Mei J."/>
            <person name="Sun J."/>
            <person name="Sun Y."/>
        </authorList>
    </citation>
    <scope>NUCLEOTIDE SEQUENCE [LARGE SCALE GENOMIC DNA]</scope>
    <source>
        <strain evidence="3">cv. E1</strain>
        <tissue evidence="2">Leaf</tissue>
    </source>
</reference>
<dbReference type="GO" id="GO:0010073">
    <property type="term" value="P:meristem maintenance"/>
    <property type="evidence" value="ECO:0007669"/>
    <property type="project" value="InterPro"/>
</dbReference>
<dbReference type="Proteomes" id="UP000828251">
    <property type="component" value="Unassembled WGS sequence"/>
</dbReference>
<accession>A0A9D4ABK3</accession>
<feature type="domain" description="Aminotransferase-like plant mobile" evidence="1">
    <location>
        <begin position="36"/>
        <end position="190"/>
    </location>
</feature>
<feature type="non-terminal residue" evidence="2">
    <location>
        <position position="198"/>
    </location>
</feature>
<keyword evidence="3" id="KW-1185">Reference proteome</keyword>
<dbReference type="PANTHER" id="PTHR46033:SF8">
    <property type="entry name" value="PROTEIN MAINTENANCE OF MERISTEMS-LIKE"/>
    <property type="match status" value="1"/>
</dbReference>
<dbReference type="InterPro" id="IPR044824">
    <property type="entry name" value="MAIN-like"/>
</dbReference>
<sequence>VDDQVLKGFIHSLSKSISNAIRCHLQELGFLHVSHMLRGYKLDPTVINALVERWRPGTHIFYLPCSECTIILEDIALQMGLPMDGGVVTRLVIVSGREDLYDALLRKVLNRFQGGQIYIKWLEDNYGELEKHETAIEKEQCDQEFILRLIGGRLMPDKSQNLVHLRWLLHLVNFKECSELSWGSSMLATLTIQPGLSN</sequence>
<dbReference type="Pfam" id="PF10536">
    <property type="entry name" value="PMD"/>
    <property type="match status" value="1"/>
</dbReference>
<organism evidence="2 3">
    <name type="scientific">Gossypium stocksii</name>
    <dbReference type="NCBI Taxonomy" id="47602"/>
    <lineage>
        <taxon>Eukaryota</taxon>
        <taxon>Viridiplantae</taxon>
        <taxon>Streptophyta</taxon>
        <taxon>Embryophyta</taxon>
        <taxon>Tracheophyta</taxon>
        <taxon>Spermatophyta</taxon>
        <taxon>Magnoliopsida</taxon>
        <taxon>eudicotyledons</taxon>
        <taxon>Gunneridae</taxon>
        <taxon>Pentapetalae</taxon>
        <taxon>rosids</taxon>
        <taxon>malvids</taxon>
        <taxon>Malvales</taxon>
        <taxon>Malvaceae</taxon>
        <taxon>Malvoideae</taxon>
        <taxon>Gossypium</taxon>
    </lineage>
</organism>
<dbReference type="PANTHER" id="PTHR46033">
    <property type="entry name" value="PROTEIN MAIN-LIKE 2"/>
    <property type="match status" value="1"/>
</dbReference>